<dbReference type="KEGG" id="mka:MK0312"/>
<dbReference type="STRING" id="190192.MK0312"/>
<dbReference type="EMBL" id="AE009439">
    <property type="protein sequence ID" value="AAM01529.1"/>
    <property type="molecule type" value="Genomic_DNA"/>
</dbReference>
<accession>Q8TYI5</accession>
<dbReference type="Proteomes" id="UP000001826">
    <property type="component" value="Chromosome"/>
</dbReference>
<dbReference type="InParanoid" id="Q8TYI5"/>
<dbReference type="HOGENOM" id="CLU_1163806_0_0_2"/>
<protein>
    <submittedName>
        <fullName evidence="1">Uncharacterized protein specific for M.kandleri, MK-42 family</fullName>
    </submittedName>
</protein>
<evidence type="ECO:0000313" key="1">
    <source>
        <dbReference type="EMBL" id="AAM01529.1"/>
    </source>
</evidence>
<sequence length="238" mass="26479">MTTQQNGKPITLQPFTIPRLPFRARRPHRHGLRTVPHALHPARARSHARLHPRRDRGPLSGQLLIARRVLFPYPPVPTTLQAEIERPTNYRLNGKQVSFWVPAPDVKYEVRSMVKANGQLSFQHVQGVSERQGIVTVELQGDPEFVGVLLRQPPRVAYGVRDRVRLSLRGRGPAARGVKVSWRADGERTRIELSGSGRVLLGLILDGGAMDVRVDGGSVLETGPCRAGGVTRSWTWVS</sequence>
<keyword evidence="2" id="KW-1185">Reference proteome</keyword>
<proteinExistence type="predicted"/>
<dbReference type="AlphaFoldDB" id="Q8TYI5"/>
<dbReference type="EnsemblBacteria" id="AAM01529">
    <property type="protein sequence ID" value="AAM01529"/>
    <property type="gene ID" value="MK0312"/>
</dbReference>
<name>Q8TYI5_METKA</name>
<gene>
    <name evidence="1" type="ordered locus">MK0312</name>
</gene>
<dbReference type="PaxDb" id="190192-MK0312"/>
<reference evidence="1 2" key="1">
    <citation type="journal article" date="2002" name="Proc. Natl. Acad. Sci. U.S.A.">
        <title>The complete genome of hyperthermophile Methanopyrus kandleri AV19 and monophyly of archaeal methanogens.</title>
        <authorList>
            <person name="Slesarev A.I."/>
            <person name="Mezhevaya K.V."/>
            <person name="Makarova K.S."/>
            <person name="Polushin N.N."/>
            <person name="Shcherbinina O.V."/>
            <person name="Shakhova V.V."/>
            <person name="Belova G.I."/>
            <person name="Aravind L."/>
            <person name="Natale D.A."/>
            <person name="Rogozin I.B."/>
            <person name="Tatusov R.L."/>
            <person name="Wolf Y.I."/>
            <person name="Stetter K.O."/>
            <person name="Malykh A.G."/>
            <person name="Koonin E.V."/>
            <person name="Kozyavkin S.A."/>
        </authorList>
    </citation>
    <scope>NUCLEOTIDE SEQUENCE [LARGE SCALE GENOMIC DNA]</scope>
    <source>
        <strain evidence="2">AV19 / DSM 6324 / JCM 9639 / NBRC 100938</strain>
    </source>
</reference>
<organism evidence="1 2">
    <name type="scientific">Methanopyrus kandleri (strain AV19 / DSM 6324 / JCM 9639 / NBRC 100938)</name>
    <dbReference type="NCBI Taxonomy" id="190192"/>
    <lineage>
        <taxon>Archaea</taxon>
        <taxon>Methanobacteriati</taxon>
        <taxon>Methanobacteriota</taxon>
        <taxon>Methanomada group</taxon>
        <taxon>Methanopyri</taxon>
        <taxon>Methanopyrales</taxon>
        <taxon>Methanopyraceae</taxon>
        <taxon>Methanopyrus</taxon>
    </lineage>
</organism>
<evidence type="ECO:0000313" key="2">
    <source>
        <dbReference type="Proteomes" id="UP000001826"/>
    </source>
</evidence>